<keyword evidence="1" id="KW-0479">Metal-binding</keyword>
<dbReference type="SUPFAM" id="SSF57716">
    <property type="entry name" value="Glucocorticoid receptor-like (DNA-binding domain)"/>
    <property type="match status" value="1"/>
</dbReference>
<keyword evidence="2" id="KW-0863">Zinc-finger</keyword>
<dbReference type="InterPro" id="IPR037187">
    <property type="entry name" value="DnaK_N"/>
</dbReference>
<evidence type="ECO:0000256" key="3">
    <source>
        <dbReference type="ARBA" id="ARBA00022833"/>
    </source>
</evidence>
<dbReference type="GO" id="GO:0008270">
    <property type="term" value="F:zinc ion binding"/>
    <property type="evidence" value="ECO:0007669"/>
    <property type="project" value="UniProtKB-KW"/>
</dbReference>
<feature type="zinc finger region" description="dksA C4-type" evidence="4">
    <location>
        <begin position="93"/>
        <end position="117"/>
    </location>
</feature>
<dbReference type="Gene3D" id="1.20.120.910">
    <property type="entry name" value="DksA, coiled-coil domain"/>
    <property type="match status" value="1"/>
</dbReference>
<evidence type="ECO:0000313" key="6">
    <source>
        <dbReference type="EMBL" id="MBE7525235.1"/>
    </source>
</evidence>
<dbReference type="PANTHER" id="PTHR33823:SF2">
    <property type="entry name" value="RNA POLYMERASE-BINDING TRANSCRIPTION FACTOR DKSA"/>
    <property type="match status" value="1"/>
</dbReference>
<evidence type="ECO:0000259" key="5">
    <source>
        <dbReference type="Pfam" id="PF01258"/>
    </source>
</evidence>
<dbReference type="AlphaFoldDB" id="A0A928Y4V6"/>
<name>A0A928Y4V6_UNCKA</name>
<evidence type="ECO:0000313" key="7">
    <source>
        <dbReference type="Proteomes" id="UP000710385"/>
    </source>
</evidence>
<comment type="caution">
    <text evidence="6">The sequence shown here is derived from an EMBL/GenBank/DDBJ whole genome shotgun (WGS) entry which is preliminary data.</text>
</comment>
<dbReference type="EMBL" id="JABTTY010000001">
    <property type="protein sequence ID" value="MBE7525235.1"/>
    <property type="molecule type" value="Genomic_DNA"/>
</dbReference>
<evidence type="ECO:0000256" key="4">
    <source>
        <dbReference type="PROSITE-ProRule" id="PRU00510"/>
    </source>
</evidence>
<gene>
    <name evidence="6" type="ORF">HS096_02490</name>
</gene>
<evidence type="ECO:0000256" key="2">
    <source>
        <dbReference type="ARBA" id="ARBA00022771"/>
    </source>
</evidence>
<sequence length="125" mass="14062">MPHNPEFVEKMKARLLDEKARLERDLGDIGVKNASTGHFDAAYPESGGNSDDDNAMEVSEYSDELSLDARLEKELRDVQKALESIEKGTYGICKYCKKDIQEKRLEARPASSSCISCKKVLTQEF</sequence>
<dbReference type="PROSITE" id="PS51128">
    <property type="entry name" value="ZF_DKSA_2"/>
    <property type="match status" value="1"/>
</dbReference>
<reference evidence="6" key="1">
    <citation type="submission" date="2020-05" db="EMBL/GenBank/DDBJ databases">
        <title>High-Quality Genomes of Partial-Nitritation/Anammox System by Hierarchical Clustering Based Hybrid Assembly.</title>
        <authorList>
            <person name="Liu L."/>
            <person name="Wang Y."/>
            <person name="Che Y."/>
            <person name="Chen Y."/>
            <person name="Xia Y."/>
            <person name="Luo R."/>
            <person name="Cheng S.H."/>
            <person name="Zheng C."/>
            <person name="Zhang T."/>
        </authorList>
    </citation>
    <scope>NUCLEOTIDE SEQUENCE</scope>
    <source>
        <strain evidence="6">H1_PAT1</strain>
    </source>
</reference>
<dbReference type="Pfam" id="PF01258">
    <property type="entry name" value="zf-dskA_traR"/>
    <property type="match status" value="1"/>
</dbReference>
<proteinExistence type="predicted"/>
<protein>
    <submittedName>
        <fullName evidence="6">TraR/DksA C4-type zinc finger protein</fullName>
    </submittedName>
</protein>
<dbReference type="Proteomes" id="UP000710385">
    <property type="component" value="Unassembled WGS sequence"/>
</dbReference>
<feature type="domain" description="Zinc finger DksA/TraR C4-type" evidence="5">
    <location>
        <begin position="88"/>
        <end position="120"/>
    </location>
</feature>
<keyword evidence="3" id="KW-0862">Zinc</keyword>
<evidence type="ECO:0000256" key="1">
    <source>
        <dbReference type="ARBA" id="ARBA00022723"/>
    </source>
</evidence>
<accession>A0A928Y4V6</accession>
<dbReference type="PANTHER" id="PTHR33823">
    <property type="entry name" value="RNA POLYMERASE-BINDING TRANSCRIPTION FACTOR DKSA-RELATED"/>
    <property type="match status" value="1"/>
</dbReference>
<dbReference type="SUPFAM" id="SSF109635">
    <property type="entry name" value="DnaK suppressor protein DksA, alpha-hairpin domain"/>
    <property type="match status" value="1"/>
</dbReference>
<dbReference type="InterPro" id="IPR000962">
    <property type="entry name" value="Znf_DskA_TraR"/>
</dbReference>
<organism evidence="6 7">
    <name type="scientific">candidate division WWE3 bacterium</name>
    <dbReference type="NCBI Taxonomy" id="2053526"/>
    <lineage>
        <taxon>Bacteria</taxon>
        <taxon>Katanobacteria</taxon>
    </lineage>
</organism>